<evidence type="ECO:0000313" key="7">
    <source>
        <dbReference type="Proteomes" id="UP000007718"/>
    </source>
</evidence>
<sequence length="610" mass="66963">MTRDYAQTDPAQTDHAQTYLSRPWTARYEPGVPHDFTASNRVLPDLLRDHARNYAGRPAVSFLGATLTYAQLWQQVQQLAAALQKSGVKPGDRVAVMMPNLPQFVVSFYGSLLAGAVVVNTSPLYVADELKHQLVDSGATTLIILDSLLPRYFDVRFEVPVERVFVARVQDALPFPKNLLYPIKQRIDGDYVPIRWTDKILPLKDVIASQPPAPAPVTLRPDDTALLQYTGGTTGVPKGAMLTHRNLIANAEQAWSWLSDLKMGQEIGLGAIPYFHVYGMTASMNLNVLGAGHTVLIPNPRDLGMVLSEIDRVRPTLFPAVPTLYNAINHHPDTSKHDLTSIRACISGSAPLPIETARAFKDITRGANLVEGYGLTESSPITHVNPVSSGQREGSIGLPLPGVDALVMGEGNQPAALGEVGELWVSGPMVMKGYWQRPDETAKALREYAGRTWLLTGDVARMDQDGFFYIVDRKKDLIIASGYNIYPREVEEVLYAHPAVLEAAVVGVPDEYRGETVHAAVVFKEGQSASEKDLIQYCRRHLSPYKAPRSVEVRTELPKTAVGKVLRRELREQTLAARAEAKRAQAASQNEPTHSGPTQSESKSGERSQS</sequence>
<dbReference type="FunFam" id="3.30.300.30:FF:000008">
    <property type="entry name" value="2,3-dihydroxybenzoate-AMP ligase"/>
    <property type="match status" value="1"/>
</dbReference>
<organism evidence="6 7">
    <name type="scientific">Deinococcus proteolyticus (strain ATCC 35074 / DSM 20540 / JCM 6276 / NBRC 101906 / NCIMB 13154 / VKM Ac-1939 / CCM 2703 / MRP)</name>
    <dbReference type="NCBI Taxonomy" id="693977"/>
    <lineage>
        <taxon>Bacteria</taxon>
        <taxon>Thermotogati</taxon>
        <taxon>Deinococcota</taxon>
        <taxon>Deinococci</taxon>
        <taxon>Deinococcales</taxon>
        <taxon>Deinococcaceae</taxon>
        <taxon>Deinococcus</taxon>
    </lineage>
</organism>
<evidence type="ECO:0000256" key="1">
    <source>
        <dbReference type="ARBA" id="ARBA00006432"/>
    </source>
</evidence>
<dbReference type="Proteomes" id="UP000007718">
    <property type="component" value="Chromosome"/>
</dbReference>
<dbReference type="Pfam" id="PF13193">
    <property type="entry name" value="AMP-binding_C"/>
    <property type="match status" value="1"/>
</dbReference>
<dbReference type="RefSeq" id="WP_013614613.1">
    <property type="nucleotide sequence ID" value="NC_015161.1"/>
</dbReference>
<dbReference type="PANTHER" id="PTHR43767:SF1">
    <property type="entry name" value="NONRIBOSOMAL PEPTIDE SYNTHASE PES1 (EUROFUNG)-RELATED"/>
    <property type="match status" value="1"/>
</dbReference>
<dbReference type="InterPro" id="IPR000873">
    <property type="entry name" value="AMP-dep_synth/lig_dom"/>
</dbReference>
<gene>
    <name evidence="6" type="ordered locus">Deipr_0848</name>
</gene>
<protein>
    <submittedName>
        <fullName evidence="6">Long-chain-fatty-acid--CoA ligase</fullName>
        <ecNumber evidence="6">6.2.1.3</ecNumber>
    </submittedName>
</protein>
<evidence type="ECO:0000256" key="3">
    <source>
        <dbReference type="SAM" id="MobiDB-lite"/>
    </source>
</evidence>
<name>F0RM84_DEIPM</name>
<comment type="similarity">
    <text evidence="1">Belongs to the ATP-dependent AMP-binding enzyme family.</text>
</comment>
<reference evidence="7" key="1">
    <citation type="submission" date="2011-02" db="EMBL/GenBank/DDBJ databases">
        <title>The complete sequence of chromosome of Deinococcus proteolyticus DSM 20540.</title>
        <authorList>
            <consortium name="US DOE Joint Genome Institute (JGI-PGF)"/>
            <person name="Lucas S."/>
            <person name="Copeland A."/>
            <person name="Lapidus A."/>
            <person name="Bruce D."/>
            <person name="Goodwin L."/>
            <person name="Pitluck S."/>
            <person name="Kyrpides N."/>
            <person name="Mavromatis K."/>
            <person name="Pagani I."/>
            <person name="Ivanova N."/>
            <person name="Ovchinnikova G."/>
            <person name="Zeytun A."/>
            <person name="Detter J.C."/>
            <person name="Han C."/>
            <person name="Land M."/>
            <person name="Hauser L."/>
            <person name="Markowitz V."/>
            <person name="Cheng J.-F."/>
            <person name="Hugenholtz P."/>
            <person name="Woyke T."/>
            <person name="Wu D."/>
            <person name="Pukall R."/>
            <person name="Steenblock K."/>
            <person name="Brambilla E."/>
            <person name="Klenk H.-P."/>
            <person name="Eisen J.A."/>
        </authorList>
    </citation>
    <scope>NUCLEOTIDE SEQUENCE [LARGE SCALE GENOMIC DNA]</scope>
    <source>
        <strain evidence="7">ATCC 35074 / DSM 20540 / JCM 6276 / NBRC 101906 / NCIMB 13154 / VKM Ac-1939 / CCM 2703 / MRP</strain>
    </source>
</reference>
<proteinExistence type="inferred from homology"/>
<evidence type="ECO:0000259" key="4">
    <source>
        <dbReference type="Pfam" id="PF00501"/>
    </source>
</evidence>
<dbReference type="KEGG" id="dpt:Deipr_0848"/>
<dbReference type="InterPro" id="IPR050237">
    <property type="entry name" value="ATP-dep_AMP-bd_enzyme"/>
</dbReference>
<keyword evidence="7" id="KW-1185">Reference proteome</keyword>
<dbReference type="HOGENOM" id="CLU_000022_59_7_0"/>
<feature type="region of interest" description="Disordered" evidence="3">
    <location>
        <begin position="576"/>
        <end position="610"/>
    </location>
</feature>
<dbReference type="PROSITE" id="PS00455">
    <property type="entry name" value="AMP_BINDING"/>
    <property type="match status" value="1"/>
</dbReference>
<reference evidence="6 7" key="2">
    <citation type="journal article" date="2012" name="Stand. Genomic Sci.">
        <title>Complete genome sequence of the orange-red pigmented, radioresistant Deinococcus proteolyticus type strain (MRP(T)).</title>
        <authorList>
            <person name="Copeland A."/>
            <person name="Zeytun A."/>
            <person name="Yassawong M."/>
            <person name="Nolan M."/>
            <person name="Lucas S."/>
            <person name="Hammon N."/>
            <person name="Deshpande S."/>
            <person name="Cheng J.F."/>
            <person name="Han C."/>
            <person name="Tapia R."/>
            <person name="Goodwin L.A."/>
            <person name="Pitluck S."/>
            <person name="Mavromatis K."/>
            <person name="Liolios K."/>
            <person name="Pagani I."/>
            <person name="Ivanova N."/>
            <person name="Mikhailova N."/>
            <person name="Pati A."/>
            <person name="Chen A."/>
            <person name="Palaniappan K."/>
            <person name="Land M."/>
            <person name="Hauser L."/>
            <person name="Jeffries C.D."/>
            <person name="Brambilla E.M."/>
            <person name="Rohde M."/>
            <person name="Sikorski J."/>
            <person name="Pukall R."/>
            <person name="Goker M."/>
            <person name="Detter J.C."/>
            <person name="Woyke T."/>
            <person name="Bristow J."/>
            <person name="Eisen J.A."/>
            <person name="Markowitz V."/>
            <person name="Hugenholtz P."/>
            <person name="Kyrpides N.C."/>
            <person name="Klenk H.P."/>
            <person name="Lapidus A."/>
        </authorList>
    </citation>
    <scope>NUCLEOTIDE SEQUENCE [LARGE SCALE GENOMIC DNA]</scope>
    <source>
        <strain evidence="7">ATCC 35074 / DSM 20540 / JCM 6276 / NBRC 101906 / NCIMB 13154 / VKM Ac-1939 / CCM 2703 / MRP</strain>
    </source>
</reference>
<dbReference type="SUPFAM" id="SSF56801">
    <property type="entry name" value="Acetyl-CoA synthetase-like"/>
    <property type="match status" value="1"/>
</dbReference>
<evidence type="ECO:0000256" key="2">
    <source>
        <dbReference type="ARBA" id="ARBA00022598"/>
    </source>
</evidence>
<feature type="domain" description="AMP-binding enzyme C-terminal" evidence="5">
    <location>
        <begin position="489"/>
        <end position="564"/>
    </location>
</feature>
<dbReference type="Gene3D" id="3.40.50.12780">
    <property type="entry name" value="N-terminal domain of ligase-like"/>
    <property type="match status" value="1"/>
</dbReference>
<dbReference type="eggNOG" id="COG0318">
    <property type="taxonomic scope" value="Bacteria"/>
</dbReference>
<dbReference type="InterPro" id="IPR020845">
    <property type="entry name" value="AMP-binding_CS"/>
</dbReference>
<dbReference type="Pfam" id="PF00501">
    <property type="entry name" value="AMP-binding"/>
    <property type="match status" value="1"/>
</dbReference>
<dbReference type="GO" id="GO:0004467">
    <property type="term" value="F:long-chain fatty acid-CoA ligase activity"/>
    <property type="evidence" value="ECO:0007669"/>
    <property type="project" value="UniProtKB-EC"/>
</dbReference>
<keyword evidence="2 6" id="KW-0436">Ligase</keyword>
<dbReference type="InterPro" id="IPR045851">
    <property type="entry name" value="AMP-bd_C_sf"/>
</dbReference>
<feature type="compositionally biased region" description="Polar residues" evidence="3">
    <location>
        <begin position="588"/>
        <end position="602"/>
    </location>
</feature>
<dbReference type="CDD" id="cd05936">
    <property type="entry name" value="FC-FACS_FadD_like"/>
    <property type="match status" value="1"/>
</dbReference>
<dbReference type="STRING" id="693977.Deipr_0848"/>
<dbReference type="Gene3D" id="3.30.300.30">
    <property type="match status" value="1"/>
</dbReference>
<dbReference type="OrthoDB" id="9757771at2"/>
<dbReference type="PANTHER" id="PTHR43767">
    <property type="entry name" value="LONG-CHAIN-FATTY-ACID--COA LIGASE"/>
    <property type="match status" value="1"/>
</dbReference>
<evidence type="ECO:0000313" key="6">
    <source>
        <dbReference type="EMBL" id="ADY26004.1"/>
    </source>
</evidence>
<dbReference type="InterPro" id="IPR042099">
    <property type="entry name" value="ANL_N_sf"/>
</dbReference>
<evidence type="ECO:0000259" key="5">
    <source>
        <dbReference type="Pfam" id="PF13193"/>
    </source>
</evidence>
<dbReference type="AlphaFoldDB" id="F0RM84"/>
<dbReference type="EC" id="6.2.1.3" evidence="6"/>
<dbReference type="InterPro" id="IPR025110">
    <property type="entry name" value="AMP-bd_C"/>
</dbReference>
<feature type="domain" description="AMP-dependent synthetase/ligase" evidence="4">
    <location>
        <begin position="48"/>
        <end position="435"/>
    </location>
</feature>
<dbReference type="EMBL" id="CP002536">
    <property type="protein sequence ID" value="ADY26004.1"/>
    <property type="molecule type" value="Genomic_DNA"/>
</dbReference>
<accession>F0RM84</accession>